<keyword evidence="2" id="KW-1133">Transmembrane helix</keyword>
<dbReference type="InterPro" id="IPR055276">
    <property type="entry name" value="NHL41-like"/>
</dbReference>
<feature type="compositionally biased region" description="Acidic residues" evidence="1">
    <location>
        <begin position="105"/>
        <end position="116"/>
    </location>
</feature>
<dbReference type="Proteomes" id="UP001604336">
    <property type="component" value="Unassembled WGS sequence"/>
</dbReference>
<evidence type="ECO:0000256" key="2">
    <source>
        <dbReference type="SAM" id="Phobius"/>
    </source>
</evidence>
<sequence>MTNNYKIDTSDEEALLRSYPYAALYFVQSPSAVSHAYESGYQSPLPYENTFNPNNTTRLALSRYSNSSHGSNNSFSHVDKKNKSCDETAHYNGEVPNSIEINPNEVEDEDEDDDDDESKHGKGWWQYFSFSYSTSSSWICLQIFWRLVLSILISLIVFYIATKPPKPRMSIKMAEIRPFELGEGVDASGVTTKMLTCNCSMDIIIDNNSKLFGLHIHPPALKMFFGNLPFAMSKGAEVYAGSDGSTLFKLNVGTRNKAMYGAGRNMEDLLKSGKGLPLIIRLSFTSSFNVVWGLIQPQYHHEAQCSLLLGNTYDKKHRTQTFKSTCIITSFSH</sequence>
<name>A0ABD1PDW5_9LAMI</name>
<protein>
    <submittedName>
        <fullName evidence="3">Late</fullName>
    </submittedName>
</protein>
<dbReference type="EMBL" id="JBFOLK010000014">
    <property type="protein sequence ID" value="KAL2461259.1"/>
    <property type="molecule type" value="Genomic_DNA"/>
</dbReference>
<organism evidence="3 4">
    <name type="scientific">Abeliophyllum distichum</name>
    <dbReference type="NCBI Taxonomy" id="126358"/>
    <lineage>
        <taxon>Eukaryota</taxon>
        <taxon>Viridiplantae</taxon>
        <taxon>Streptophyta</taxon>
        <taxon>Embryophyta</taxon>
        <taxon>Tracheophyta</taxon>
        <taxon>Spermatophyta</taxon>
        <taxon>Magnoliopsida</taxon>
        <taxon>eudicotyledons</taxon>
        <taxon>Gunneridae</taxon>
        <taxon>Pentapetalae</taxon>
        <taxon>asterids</taxon>
        <taxon>lamiids</taxon>
        <taxon>Lamiales</taxon>
        <taxon>Oleaceae</taxon>
        <taxon>Forsythieae</taxon>
        <taxon>Abeliophyllum</taxon>
    </lineage>
</organism>
<reference evidence="4" key="1">
    <citation type="submission" date="2024-07" db="EMBL/GenBank/DDBJ databases">
        <title>Two chromosome-level genome assemblies of Korean endemic species Abeliophyllum distichum and Forsythia ovata (Oleaceae).</title>
        <authorList>
            <person name="Jang H."/>
        </authorList>
    </citation>
    <scope>NUCLEOTIDE SEQUENCE [LARGE SCALE GENOMIC DNA]</scope>
</reference>
<evidence type="ECO:0000313" key="3">
    <source>
        <dbReference type="EMBL" id="KAL2461259.1"/>
    </source>
</evidence>
<accession>A0ABD1PDW5</accession>
<dbReference type="PANTHER" id="PTHR48436:SF1">
    <property type="entry name" value="2, PUTATIVE-RELATED"/>
    <property type="match status" value="1"/>
</dbReference>
<evidence type="ECO:0000313" key="4">
    <source>
        <dbReference type="Proteomes" id="UP001604336"/>
    </source>
</evidence>
<gene>
    <name evidence="3" type="ORF">Adt_44679</name>
</gene>
<dbReference type="PANTHER" id="PTHR48436">
    <property type="entry name" value="2, PUTATIVE-RELATED"/>
    <property type="match status" value="1"/>
</dbReference>
<keyword evidence="2" id="KW-0812">Transmembrane</keyword>
<proteinExistence type="predicted"/>
<keyword evidence="4" id="KW-1185">Reference proteome</keyword>
<evidence type="ECO:0000256" key="1">
    <source>
        <dbReference type="SAM" id="MobiDB-lite"/>
    </source>
</evidence>
<keyword evidence="2" id="KW-0472">Membrane</keyword>
<feature type="transmembrane region" description="Helical" evidence="2">
    <location>
        <begin position="143"/>
        <end position="162"/>
    </location>
</feature>
<feature type="region of interest" description="Disordered" evidence="1">
    <location>
        <begin position="87"/>
        <end position="118"/>
    </location>
</feature>
<dbReference type="AlphaFoldDB" id="A0ABD1PDW5"/>
<comment type="caution">
    <text evidence="3">The sequence shown here is derived from an EMBL/GenBank/DDBJ whole genome shotgun (WGS) entry which is preliminary data.</text>
</comment>